<feature type="domain" description="Helix-turn-helix" evidence="1">
    <location>
        <begin position="45"/>
        <end position="93"/>
    </location>
</feature>
<dbReference type="Pfam" id="PF12728">
    <property type="entry name" value="HTH_17"/>
    <property type="match status" value="1"/>
</dbReference>
<dbReference type="InterPro" id="IPR041657">
    <property type="entry name" value="HTH_17"/>
</dbReference>
<evidence type="ECO:0000313" key="3">
    <source>
        <dbReference type="Proteomes" id="UP000244956"/>
    </source>
</evidence>
<dbReference type="GO" id="GO:0003677">
    <property type="term" value="F:DNA binding"/>
    <property type="evidence" value="ECO:0007669"/>
    <property type="project" value="UniProtKB-KW"/>
</dbReference>
<comment type="caution">
    <text evidence="2">The sequence shown here is derived from an EMBL/GenBank/DDBJ whole genome shotgun (WGS) entry which is preliminary data.</text>
</comment>
<keyword evidence="2" id="KW-0238">DNA-binding</keyword>
<dbReference type="SUPFAM" id="SSF46955">
    <property type="entry name" value="Putative DNA-binding domain"/>
    <property type="match status" value="1"/>
</dbReference>
<name>A0A2U2BD92_9BACT</name>
<reference evidence="2 3" key="1">
    <citation type="submission" date="2018-05" db="EMBL/GenBank/DDBJ databases">
        <title>Marinilabilia rubrum sp. nov., isolated from saltern sediment.</title>
        <authorList>
            <person name="Zhang R."/>
        </authorList>
    </citation>
    <scope>NUCLEOTIDE SEQUENCE [LARGE SCALE GENOMIC DNA]</scope>
    <source>
        <strain evidence="2 3">WTE16</strain>
    </source>
</reference>
<organism evidence="2 3">
    <name type="scientific">Marinilabilia rubra</name>
    <dbReference type="NCBI Taxonomy" id="2162893"/>
    <lineage>
        <taxon>Bacteria</taxon>
        <taxon>Pseudomonadati</taxon>
        <taxon>Bacteroidota</taxon>
        <taxon>Bacteroidia</taxon>
        <taxon>Marinilabiliales</taxon>
        <taxon>Marinilabiliaceae</taxon>
        <taxon>Marinilabilia</taxon>
    </lineage>
</organism>
<evidence type="ECO:0000313" key="2">
    <source>
        <dbReference type="EMBL" id="PWE00997.1"/>
    </source>
</evidence>
<accession>A0A2U2BD92</accession>
<evidence type="ECO:0000259" key="1">
    <source>
        <dbReference type="Pfam" id="PF12728"/>
    </source>
</evidence>
<dbReference type="AlphaFoldDB" id="A0A2U2BD92"/>
<protein>
    <submittedName>
        <fullName evidence="2">DNA-binding protein</fullName>
    </submittedName>
</protein>
<gene>
    <name evidence="2" type="ORF">DDZ16_00475</name>
</gene>
<dbReference type="OrthoDB" id="1202080at2"/>
<keyword evidence="3" id="KW-1185">Reference proteome</keyword>
<dbReference type="RefSeq" id="WP_109262452.1">
    <property type="nucleotide sequence ID" value="NZ_QEWP01000001.1"/>
</dbReference>
<sequence length="94" mass="11282">MQNFEFIQITPEQLKEQIREQLQEQFQAQTEKLKKQLQAPTPPEYLTRHETAKLLKVDLSTVHNWTKKGILKRYGIGNRVYYKFSEIEKAIQEF</sequence>
<dbReference type="InterPro" id="IPR009061">
    <property type="entry name" value="DNA-bd_dom_put_sf"/>
</dbReference>
<dbReference type="EMBL" id="QEWP01000001">
    <property type="protein sequence ID" value="PWE00997.1"/>
    <property type="molecule type" value="Genomic_DNA"/>
</dbReference>
<dbReference type="Proteomes" id="UP000244956">
    <property type="component" value="Unassembled WGS sequence"/>
</dbReference>
<proteinExistence type="predicted"/>